<dbReference type="Proteomes" id="UP000481153">
    <property type="component" value="Unassembled WGS sequence"/>
</dbReference>
<reference evidence="5 6" key="1">
    <citation type="submission" date="2019-07" db="EMBL/GenBank/DDBJ databases">
        <title>Genomics analysis of Aphanomyces spp. identifies a new class of oomycete effector associated with host adaptation.</title>
        <authorList>
            <person name="Gaulin E."/>
        </authorList>
    </citation>
    <scope>NUCLEOTIDE SEQUENCE [LARGE SCALE GENOMIC DNA]</scope>
    <source>
        <strain evidence="5 6">ATCC 201684</strain>
    </source>
</reference>
<keyword evidence="3" id="KW-0551">Lipid droplet</keyword>
<evidence type="ECO:0000256" key="1">
    <source>
        <dbReference type="ARBA" id="ARBA00004502"/>
    </source>
</evidence>
<dbReference type="Gene3D" id="3.40.50.1820">
    <property type="entry name" value="alpha/beta hydrolase"/>
    <property type="match status" value="1"/>
</dbReference>
<sequence length="343" mass="38306">MAAAVESIRLTVLEDPRVAGALVVGLIMLTWLILRHFSKASTSRLHLNDLARVECLSTGRLMHKIVLPPREASNTKTLVLMIPGNPGVPGFYEPFMRHMHQLSGQDVEIVGLSHTGHSLPWINNDETFDLETQVVDKLAYIQKRLERDSSLRLVLIGHSIGGHIALRLLNHYSAQIDKLVLIQPTLMHIGDTPNGKRLTPIFNRYSLVSSVVGKPIGMLPTSLKKLLVPFFVGPAAFHKPALSLVEYAVLLNCLKMAWHEVQELKEIDDGLVKTHQEKMLFVFAEYDGWCPPEQVEILQSRYTQAKHVTVALPHAFMLGENGSEVMGNLVWEWLSAEKMPTAG</sequence>
<organism evidence="5 6">
    <name type="scientific">Aphanomyces euteiches</name>
    <dbReference type="NCBI Taxonomy" id="100861"/>
    <lineage>
        <taxon>Eukaryota</taxon>
        <taxon>Sar</taxon>
        <taxon>Stramenopiles</taxon>
        <taxon>Oomycota</taxon>
        <taxon>Saprolegniomycetes</taxon>
        <taxon>Saprolegniales</taxon>
        <taxon>Verrucalvaceae</taxon>
        <taxon>Aphanomyces</taxon>
    </lineage>
</organism>
<dbReference type="EMBL" id="VJMJ01000106">
    <property type="protein sequence ID" value="KAF0734789.1"/>
    <property type="molecule type" value="Genomic_DNA"/>
</dbReference>
<dbReference type="GO" id="GO:0016298">
    <property type="term" value="F:lipase activity"/>
    <property type="evidence" value="ECO:0007669"/>
    <property type="project" value="InterPro"/>
</dbReference>
<dbReference type="PANTHER" id="PTHR13390:SF0">
    <property type="entry name" value="LIPID DROPLET-ASSOCIATED HYDROLASE"/>
    <property type="match status" value="1"/>
</dbReference>
<dbReference type="GO" id="GO:0005811">
    <property type="term" value="C:lipid droplet"/>
    <property type="evidence" value="ECO:0007669"/>
    <property type="project" value="UniProtKB-SubCell"/>
</dbReference>
<dbReference type="VEuPathDB" id="FungiDB:AeMF1_001502"/>
<comment type="similarity">
    <text evidence="2">Belongs to the AB hydrolase superfamily. LDAH family.</text>
</comment>
<comment type="subcellular location">
    <subcellularLocation>
        <location evidence="1">Lipid droplet</location>
    </subcellularLocation>
</comment>
<evidence type="ECO:0000313" key="5">
    <source>
        <dbReference type="EMBL" id="KAF0734789.1"/>
    </source>
</evidence>
<proteinExistence type="inferred from homology"/>
<dbReference type="SUPFAM" id="SSF53474">
    <property type="entry name" value="alpha/beta-Hydrolases"/>
    <property type="match status" value="1"/>
</dbReference>
<dbReference type="GO" id="GO:0019915">
    <property type="term" value="P:lipid storage"/>
    <property type="evidence" value="ECO:0007669"/>
    <property type="project" value="InterPro"/>
</dbReference>
<name>A0A6G0X4S5_9STRA</name>
<evidence type="ECO:0000256" key="4">
    <source>
        <dbReference type="ARBA" id="ARBA00022801"/>
    </source>
</evidence>
<evidence type="ECO:0008006" key="7">
    <source>
        <dbReference type="Google" id="ProtNLM"/>
    </source>
</evidence>
<dbReference type="PANTHER" id="PTHR13390">
    <property type="entry name" value="LIPASE"/>
    <property type="match status" value="1"/>
</dbReference>
<dbReference type="InterPro" id="IPR029058">
    <property type="entry name" value="AB_hydrolase_fold"/>
</dbReference>
<dbReference type="AlphaFoldDB" id="A0A6G0X4S5"/>
<protein>
    <recommendedName>
        <fullName evidence="7">AB hydrolase-1 domain-containing protein</fullName>
    </recommendedName>
</protein>
<dbReference type="Pfam" id="PF10230">
    <property type="entry name" value="LIDHydrolase"/>
    <property type="match status" value="1"/>
</dbReference>
<evidence type="ECO:0000313" key="6">
    <source>
        <dbReference type="Proteomes" id="UP000481153"/>
    </source>
</evidence>
<keyword evidence="4" id="KW-0378">Hydrolase</keyword>
<keyword evidence="6" id="KW-1185">Reference proteome</keyword>
<dbReference type="InterPro" id="IPR019363">
    <property type="entry name" value="LDAH"/>
</dbReference>
<comment type="caution">
    <text evidence="5">The sequence shown here is derived from an EMBL/GenBank/DDBJ whole genome shotgun (WGS) entry which is preliminary data.</text>
</comment>
<gene>
    <name evidence="5" type="ORF">Ae201684_008638</name>
</gene>
<evidence type="ECO:0000256" key="3">
    <source>
        <dbReference type="ARBA" id="ARBA00022677"/>
    </source>
</evidence>
<evidence type="ECO:0000256" key="2">
    <source>
        <dbReference type="ARBA" id="ARBA00008300"/>
    </source>
</evidence>
<accession>A0A6G0X4S5</accession>